<evidence type="ECO:0000313" key="3">
    <source>
        <dbReference type="EnsemblMetazoa" id="PPA15961.1"/>
    </source>
</evidence>
<feature type="region of interest" description="Disordered" evidence="1">
    <location>
        <begin position="90"/>
        <end position="153"/>
    </location>
</feature>
<evidence type="ECO:0000256" key="1">
    <source>
        <dbReference type="SAM" id="MobiDB-lite"/>
    </source>
</evidence>
<keyword evidence="2" id="KW-0812">Transmembrane</keyword>
<dbReference type="AlphaFoldDB" id="A0A2A6BCL9"/>
<dbReference type="EnsemblMetazoa" id="PPA15961.1">
    <property type="protein sequence ID" value="PPA15961.1"/>
    <property type="gene ID" value="WBGene00105515"/>
</dbReference>
<keyword evidence="2" id="KW-0472">Membrane</keyword>
<accession>A0A8R1UBZ8</accession>
<keyword evidence="4" id="KW-1185">Reference proteome</keyword>
<feature type="region of interest" description="Disordered" evidence="1">
    <location>
        <begin position="1"/>
        <end position="22"/>
    </location>
</feature>
<keyword evidence="2" id="KW-1133">Transmembrane helix</keyword>
<gene>
    <name evidence="3" type="primary">WBGene00105515</name>
</gene>
<protein>
    <submittedName>
        <fullName evidence="3">Uncharacterized protein</fullName>
    </submittedName>
</protein>
<evidence type="ECO:0000313" key="4">
    <source>
        <dbReference type="Proteomes" id="UP000005239"/>
    </source>
</evidence>
<feature type="transmembrane region" description="Helical" evidence="2">
    <location>
        <begin position="31"/>
        <end position="55"/>
    </location>
</feature>
<accession>A0A2A6BCL9</accession>
<dbReference type="Proteomes" id="UP000005239">
    <property type="component" value="Unassembled WGS sequence"/>
</dbReference>
<reference evidence="3" key="2">
    <citation type="submission" date="2022-06" db="UniProtKB">
        <authorList>
            <consortium name="EnsemblMetazoa"/>
        </authorList>
    </citation>
    <scope>IDENTIFICATION</scope>
    <source>
        <strain evidence="3">PS312</strain>
    </source>
</reference>
<feature type="compositionally biased region" description="Polar residues" evidence="1">
    <location>
        <begin position="1"/>
        <end position="11"/>
    </location>
</feature>
<name>A0A2A6BCL9_PRIPA</name>
<evidence type="ECO:0000256" key="2">
    <source>
        <dbReference type="SAM" id="Phobius"/>
    </source>
</evidence>
<feature type="compositionally biased region" description="Low complexity" evidence="1">
    <location>
        <begin position="115"/>
        <end position="131"/>
    </location>
</feature>
<sequence>MNSSSDLSTIRPSLPPPSAHHGGGWTMDGNVWMFIALIVAVIALLAVILLTRFLLTRMHGADSTDAVADFEQGKVTRGPVIDMRDKVHVQLPPRESYEEREIGSPSSLPTPPPTAATSPSHTIAPPEVIVTPPTPIPGEEERTKKRTYSLDDY</sequence>
<reference evidence="4" key="1">
    <citation type="journal article" date="2008" name="Nat. Genet.">
        <title>The Pristionchus pacificus genome provides a unique perspective on nematode lifestyle and parasitism.</title>
        <authorList>
            <person name="Dieterich C."/>
            <person name="Clifton S.W."/>
            <person name="Schuster L.N."/>
            <person name="Chinwalla A."/>
            <person name="Delehaunty K."/>
            <person name="Dinkelacker I."/>
            <person name="Fulton L."/>
            <person name="Fulton R."/>
            <person name="Godfrey J."/>
            <person name="Minx P."/>
            <person name="Mitreva M."/>
            <person name="Roeseler W."/>
            <person name="Tian H."/>
            <person name="Witte H."/>
            <person name="Yang S.P."/>
            <person name="Wilson R.K."/>
            <person name="Sommer R.J."/>
        </authorList>
    </citation>
    <scope>NUCLEOTIDE SEQUENCE [LARGE SCALE GENOMIC DNA]</scope>
    <source>
        <strain evidence="4">PS312</strain>
    </source>
</reference>
<organism evidence="3 4">
    <name type="scientific">Pristionchus pacificus</name>
    <name type="common">Parasitic nematode worm</name>
    <dbReference type="NCBI Taxonomy" id="54126"/>
    <lineage>
        <taxon>Eukaryota</taxon>
        <taxon>Metazoa</taxon>
        <taxon>Ecdysozoa</taxon>
        <taxon>Nematoda</taxon>
        <taxon>Chromadorea</taxon>
        <taxon>Rhabditida</taxon>
        <taxon>Rhabditina</taxon>
        <taxon>Diplogasteromorpha</taxon>
        <taxon>Diplogasteroidea</taxon>
        <taxon>Neodiplogasteridae</taxon>
        <taxon>Pristionchus</taxon>
    </lineage>
</organism>
<proteinExistence type="predicted"/>